<keyword evidence="2" id="KW-1185">Reference proteome</keyword>
<dbReference type="KEGG" id="ssyi:EKG83_05480"/>
<dbReference type="InterPro" id="IPR029787">
    <property type="entry name" value="Nucleotide_cyclase"/>
</dbReference>
<evidence type="ECO:0000313" key="2">
    <source>
        <dbReference type="Proteomes" id="UP000325787"/>
    </source>
</evidence>
<name>A0A5Q0GU19_SACSY</name>
<dbReference type="Proteomes" id="UP000325787">
    <property type="component" value="Chromosome"/>
</dbReference>
<dbReference type="Gene3D" id="3.30.70.1230">
    <property type="entry name" value="Nucleotide cyclase"/>
    <property type="match status" value="1"/>
</dbReference>
<evidence type="ECO:0008006" key="3">
    <source>
        <dbReference type="Google" id="ProtNLM"/>
    </source>
</evidence>
<accession>A0A5Q0GU19</accession>
<dbReference type="RefSeq" id="WP_153277894.1">
    <property type="nucleotide sequence ID" value="NZ_CP034550.1"/>
</dbReference>
<organism evidence="1 2">
    <name type="scientific">Saccharothrix syringae</name>
    <name type="common">Nocardiopsis syringae</name>
    <dbReference type="NCBI Taxonomy" id="103733"/>
    <lineage>
        <taxon>Bacteria</taxon>
        <taxon>Bacillati</taxon>
        <taxon>Actinomycetota</taxon>
        <taxon>Actinomycetes</taxon>
        <taxon>Pseudonocardiales</taxon>
        <taxon>Pseudonocardiaceae</taxon>
        <taxon>Saccharothrix</taxon>
    </lineage>
</organism>
<gene>
    <name evidence="1" type="ORF">EKG83_05480</name>
</gene>
<dbReference type="SUPFAM" id="SSF55073">
    <property type="entry name" value="Nucleotide cyclase"/>
    <property type="match status" value="1"/>
</dbReference>
<evidence type="ECO:0000313" key="1">
    <source>
        <dbReference type="EMBL" id="QFZ16990.1"/>
    </source>
</evidence>
<reference evidence="2" key="1">
    <citation type="journal article" date="2021" name="Curr. Microbiol.">
        <title>Complete genome of nocamycin-producing strain Saccharothrix syringae NRRL B-16468 reveals the biosynthetic potential for secondary metabolites.</title>
        <authorList>
            <person name="Mo X."/>
            <person name="Yang S."/>
        </authorList>
    </citation>
    <scope>NUCLEOTIDE SEQUENCE [LARGE SCALE GENOMIC DNA]</scope>
    <source>
        <strain evidence="2">ATCC 51364 / DSM 43886 / JCM 6844 / KCTC 9398 / NBRC 14523 / NRRL B-16468 / INA 2240</strain>
    </source>
</reference>
<proteinExistence type="predicted"/>
<dbReference type="OrthoDB" id="3482507at2"/>
<dbReference type="EMBL" id="CP034550">
    <property type="protein sequence ID" value="QFZ16990.1"/>
    <property type="molecule type" value="Genomic_DNA"/>
</dbReference>
<sequence>MGLEPVSRSILVVDVEKSSDRVDTEKAVLRDALYRVLREGLDAAGLPGGACRLDDLGDGVLAVVDCEVLPVLDPLLDVAVDALARHNAAVPPPGWLRLRFGVHFGLVARDSHGWVGDAMTTAFRVVNGAGVKAVLKAAERAQSVVAVSDAVHESVVRHGYRGIQPSAYRRLVDDGRVVWVRVPGYAEPPVPAGYAGDRPPAVEPPPAKVVHVHANGNAFTVDSIGHVDARTTLGERS</sequence>
<dbReference type="AlphaFoldDB" id="A0A5Q0GU19"/>
<protein>
    <recommendedName>
        <fullName evidence="3">Adenylate/guanylate cyclase domain-containing protein</fullName>
    </recommendedName>
</protein>